<dbReference type="FunFam" id="4.10.1000.10:FF:000016">
    <property type="entry name" value="Zinc finger CCCH domain-containing protein"/>
    <property type="match status" value="1"/>
</dbReference>
<dbReference type="GO" id="GO:0000976">
    <property type="term" value="F:transcription cis-regulatory region binding"/>
    <property type="evidence" value="ECO:0007669"/>
    <property type="project" value="EnsemblPlants"/>
</dbReference>
<dbReference type="OMA" id="EMWATEE"/>
<evidence type="ECO:0000259" key="8">
    <source>
        <dbReference type="PROSITE" id="PS50103"/>
    </source>
</evidence>
<evidence type="ECO:0000313" key="9">
    <source>
        <dbReference type="EnsemblPlants" id="Kaladp0091s0138.1.v1.1"/>
    </source>
</evidence>
<feature type="domain" description="C3H1-type" evidence="8">
    <location>
        <begin position="84"/>
        <end position="111"/>
    </location>
</feature>
<accession>A0A7N0UYP8</accession>
<dbReference type="GO" id="GO:0006355">
    <property type="term" value="P:regulation of DNA-templated transcription"/>
    <property type="evidence" value="ECO:0007669"/>
    <property type="project" value="UniProtKB-ARBA"/>
</dbReference>
<keyword evidence="10" id="KW-1185">Reference proteome</keyword>
<dbReference type="InterPro" id="IPR000571">
    <property type="entry name" value="Znf_CCCH"/>
</dbReference>
<dbReference type="InterPro" id="IPR036855">
    <property type="entry name" value="Znf_CCCH_sf"/>
</dbReference>
<dbReference type="Pfam" id="PF18044">
    <property type="entry name" value="zf-CCCH_4"/>
    <property type="match status" value="1"/>
</dbReference>
<sequence>MGYGGESGFGNGNVVQIVTGGSSWDSGVAGNFDQAVWATDEEYTVWNGQQSQARLGSEPANKKARSSQPAESLTGRAKAIGKMFFKTKLCCKFRVGTCPYVTNCNFAHSLEELRKPPPNWQDIVAAHDGEKKVLEPREEFKIPSVVSTDFSGDGSRSSRGRHCKKFYTAEGCPYGDSCTYIHDEHSRARESVAISLNTGGSGGGGGGSSGGGGAGGSTHYGIVVGGGPQNLKPANWKTKICNKWEMTGFCPFGSKCHFAHGAAELNQFGGGPVAVEAKSSSVAQAESPSKAPGDLIVASTTPAPHADIYKTGMPPQRPSCAVQGLAQRIHQKWKGPDKISRIYGDWIDDVQ</sequence>
<dbReference type="InterPro" id="IPR045877">
    <property type="entry name" value="ZFP36-like"/>
</dbReference>
<evidence type="ECO:0000256" key="2">
    <source>
        <dbReference type="ARBA" id="ARBA00022737"/>
    </source>
</evidence>
<protein>
    <recommendedName>
        <fullName evidence="8">C3H1-type domain-containing protein</fullName>
    </recommendedName>
</protein>
<dbReference type="PANTHER" id="PTHR12547">
    <property type="entry name" value="CCCH ZINC FINGER/TIS11-RELATED"/>
    <property type="match status" value="1"/>
</dbReference>
<dbReference type="PANTHER" id="PTHR12547:SF156">
    <property type="entry name" value="ZINC FINGER CCCH DOMAIN-CONTAINING PROTEIN 12"/>
    <property type="match status" value="1"/>
</dbReference>
<name>A0A7N0UYP8_KALFE</name>
<evidence type="ECO:0000256" key="5">
    <source>
        <dbReference type="ARBA" id="ARBA00023125"/>
    </source>
</evidence>
<dbReference type="Gramene" id="Kaladp0091s0138.1.v1.1">
    <property type="protein sequence ID" value="Kaladp0091s0138.1.v1.1"/>
    <property type="gene ID" value="Kaladp0091s0138.v1.1"/>
</dbReference>
<keyword evidence="4 6" id="KW-0862">Zinc</keyword>
<dbReference type="Gene3D" id="3.30.1370.210">
    <property type="match status" value="1"/>
</dbReference>
<dbReference type="GO" id="GO:0003729">
    <property type="term" value="F:mRNA binding"/>
    <property type="evidence" value="ECO:0007669"/>
    <property type="project" value="InterPro"/>
</dbReference>
<feature type="domain" description="C3H1-type" evidence="8">
    <location>
        <begin position="157"/>
        <end position="185"/>
    </location>
</feature>
<keyword evidence="2" id="KW-0677">Repeat</keyword>
<evidence type="ECO:0000256" key="4">
    <source>
        <dbReference type="ARBA" id="ARBA00022833"/>
    </source>
</evidence>
<evidence type="ECO:0000256" key="3">
    <source>
        <dbReference type="ARBA" id="ARBA00022771"/>
    </source>
</evidence>
<dbReference type="Pfam" id="PF00642">
    <property type="entry name" value="zf-CCCH"/>
    <property type="match status" value="2"/>
</dbReference>
<proteinExistence type="predicted"/>
<keyword evidence="3 6" id="KW-0863">Zinc-finger</keyword>
<organism evidence="9 10">
    <name type="scientific">Kalanchoe fedtschenkoi</name>
    <name type="common">Lavender scallops</name>
    <name type="synonym">South American air plant</name>
    <dbReference type="NCBI Taxonomy" id="63787"/>
    <lineage>
        <taxon>Eukaryota</taxon>
        <taxon>Viridiplantae</taxon>
        <taxon>Streptophyta</taxon>
        <taxon>Embryophyta</taxon>
        <taxon>Tracheophyta</taxon>
        <taxon>Spermatophyta</taxon>
        <taxon>Magnoliopsida</taxon>
        <taxon>eudicotyledons</taxon>
        <taxon>Gunneridae</taxon>
        <taxon>Pentapetalae</taxon>
        <taxon>Saxifragales</taxon>
        <taxon>Crassulaceae</taxon>
        <taxon>Kalanchoe</taxon>
    </lineage>
</organism>
<dbReference type="SUPFAM" id="SSF90229">
    <property type="entry name" value="CCCH zinc finger"/>
    <property type="match status" value="3"/>
</dbReference>
<feature type="domain" description="C3H1-type" evidence="8">
    <location>
        <begin position="235"/>
        <end position="263"/>
    </location>
</feature>
<dbReference type="Proteomes" id="UP000594263">
    <property type="component" value="Unplaced"/>
</dbReference>
<dbReference type="GO" id="GO:0005634">
    <property type="term" value="C:nucleus"/>
    <property type="evidence" value="ECO:0007669"/>
    <property type="project" value="EnsemblPlants"/>
</dbReference>
<keyword evidence="5" id="KW-0238">DNA-binding</keyword>
<dbReference type="GO" id="GO:0008270">
    <property type="term" value="F:zinc ion binding"/>
    <property type="evidence" value="ECO:0007669"/>
    <property type="project" value="UniProtKB-KW"/>
</dbReference>
<dbReference type="Gramene" id="Kaladp0091s0138.2.v1.1">
    <property type="protein sequence ID" value="Kaladp0091s0138.2.v1.1"/>
    <property type="gene ID" value="Kaladp0091s0138.v1.1"/>
</dbReference>
<feature type="zinc finger region" description="C3H1-type" evidence="6">
    <location>
        <begin position="84"/>
        <end position="111"/>
    </location>
</feature>
<dbReference type="FunFam" id="4.10.1000.10:FF:000003">
    <property type="entry name" value="Zinc finger CCCH domain-containing protein"/>
    <property type="match status" value="1"/>
</dbReference>
<dbReference type="EnsemblPlants" id="Kaladp0091s0138.2.v1.1">
    <property type="protein sequence ID" value="Kaladp0091s0138.2.v1.1"/>
    <property type="gene ID" value="Kaladp0091s0138.v1.1"/>
</dbReference>
<evidence type="ECO:0000256" key="6">
    <source>
        <dbReference type="PROSITE-ProRule" id="PRU00723"/>
    </source>
</evidence>
<evidence type="ECO:0000256" key="7">
    <source>
        <dbReference type="SAM" id="MobiDB-lite"/>
    </source>
</evidence>
<reference evidence="9" key="1">
    <citation type="submission" date="2021-01" db="UniProtKB">
        <authorList>
            <consortium name="EnsemblPlants"/>
        </authorList>
    </citation>
    <scope>IDENTIFICATION</scope>
</reference>
<dbReference type="SMART" id="SM00356">
    <property type="entry name" value="ZnF_C3H1"/>
    <property type="match status" value="3"/>
</dbReference>
<dbReference type="PROSITE" id="PS50103">
    <property type="entry name" value="ZF_C3H1"/>
    <property type="match status" value="3"/>
</dbReference>
<feature type="zinc finger region" description="C3H1-type" evidence="6">
    <location>
        <begin position="157"/>
        <end position="185"/>
    </location>
</feature>
<dbReference type="InterPro" id="IPR041367">
    <property type="entry name" value="Znf-CCCH_4"/>
</dbReference>
<dbReference type="EnsemblPlants" id="Kaladp0091s0138.1.v1.1">
    <property type="protein sequence ID" value="Kaladp0091s0138.1.v1.1"/>
    <property type="gene ID" value="Kaladp0091s0138.v1.1"/>
</dbReference>
<keyword evidence="1 6" id="KW-0479">Metal-binding</keyword>
<dbReference type="Gene3D" id="4.10.1000.10">
    <property type="entry name" value="Zinc finger, CCCH-type"/>
    <property type="match status" value="1"/>
</dbReference>
<feature type="zinc finger region" description="C3H1-type" evidence="6">
    <location>
        <begin position="235"/>
        <end position="263"/>
    </location>
</feature>
<feature type="region of interest" description="Disordered" evidence="7">
    <location>
        <begin position="50"/>
        <end position="72"/>
    </location>
</feature>
<evidence type="ECO:0000313" key="10">
    <source>
        <dbReference type="Proteomes" id="UP000594263"/>
    </source>
</evidence>
<evidence type="ECO:0000256" key="1">
    <source>
        <dbReference type="ARBA" id="ARBA00022723"/>
    </source>
</evidence>
<dbReference type="AlphaFoldDB" id="A0A7N0UYP8"/>